<keyword evidence="3" id="KW-1185">Reference proteome</keyword>
<comment type="caution">
    <text evidence="2">The sequence shown here is derived from an EMBL/GenBank/DDBJ whole genome shotgun (WGS) entry which is preliminary data.</text>
</comment>
<dbReference type="AlphaFoldDB" id="A0AAV4UHF1"/>
<evidence type="ECO:0000313" key="2">
    <source>
        <dbReference type="EMBL" id="GIY57196.1"/>
    </source>
</evidence>
<accession>A0AAV4UHF1</accession>
<dbReference type="EMBL" id="BPLR01012869">
    <property type="protein sequence ID" value="GIY57196.1"/>
    <property type="molecule type" value="Genomic_DNA"/>
</dbReference>
<feature type="compositionally biased region" description="Low complexity" evidence="1">
    <location>
        <begin position="111"/>
        <end position="127"/>
    </location>
</feature>
<feature type="compositionally biased region" description="Basic residues" evidence="1">
    <location>
        <begin position="189"/>
        <end position="204"/>
    </location>
</feature>
<feature type="compositionally biased region" description="Gly residues" evidence="1">
    <location>
        <begin position="79"/>
        <end position="93"/>
    </location>
</feature>
<reference evidence="2 3" key="1">
    <citation type="submission" date="2021-06" db="EMBL/GenBank/DDBJ databases">
        <title>Caerostris extrusa draft genome.</title>
        <authorList>
            <person name="Kono N."/>
            <person name="Arakawa K."/>
        </authorList>
    </citation>
    <scope>NUCLEOTIDE SEQUENCE [LARGE SCALE GENOMIC DNA]</scope>
</reference>
<protein>
    <submittedName>
        <fullName evidence="2">Zinc finger protein rotund</fullName>
    </submittedName>
</protein>
<gene>
    <name evidence="2" type="primary">rn_0</name>
    <name evidence="2" type="ORF">CEXT_35411</name>
</gene>
<sequence>MQTDFFIVLPCLVLQKWRGHLSRNRLSFISPPFSRQRILFPPPATSSADLDLIIPLENLWNGWLEGEIFVVSSSESPLGPGGSLEEGRGGGGMDSSQMHNLYGSHGNRANSTSSGSPPVSTPSSSGSMLVVPQPISAATKGPGAPSGVATNGTGRKYQCKNVPSGVSDIILNRYPPKYPCLSGIATNKTPKKRKKKKKGGKKQFQKAIETRRDSHLHYLRQLSQLTPPSGSKPLLN</sequence>
<evidence type="ECO:0000256" key="1">
    <source>
        <dbReference type="SAM" id="MobiDB-lite"/>
    </source>
</evidence>
<dbReference type="Proteomes" id="UP001054945">
    <property type="component" value="Unassembled WGS sequence"/>
</dbReference>
<evidence type="ECO:0000313" key="3">
    <source>
        <dbReference type="Proteomes" id="UP001054945"/>
    </source>
</evidence>
<feature type="region of interest" description="Disordered" evidence="1">
    <location>
        <begin position="182"/>
        <end position="208"/>
    </location>
</feature>
<name>A0AAV4UHF1_CAEEX</name>
<proteinExistence type="predicted"/>
<organism evidence="2 3">
    <name type="scientific">Caerostris extrusa</name>
    <name type="common">Bark spider</name>
    <name type="synonym">Caerostris bankana</name>
    <dbReference type="NCBI Taxonomy" id="172846"/>
    <lineage>
        <taxon>Eukaryota</taxon>
        <taxon>Metazoa</taxon>
        <taxon>Ecdysozoa</taxon>
        <taxon>Arthropoda</taxon>
        <taxon>Chelicerata</taxon>
        <taxon>Arachnida</taxon>
        <taxon>Araneae</taxon>
        <taxon>Araneomorphae</taxon>
        <taxon>Entelegynae</taxon>
        <taxon>Araneoidea</taxon>
        <taxon>Araneidae</taxon>
        <taxon>Caerostris</taxon>
    </lineage>
</organism>
<feature type="region of interest" description="Disordered" evidence="1">
    <location>
        <begin position="73"/>
        <end position="155"/>
    </location>
</feature>